<sequence length="268" mass="29127">MANNNVAANVLATIGATLWCIQLIPQIIRNYRVKDCTGLPPLMMFLWMISGIPFGIYFSVTDATIPVKIQPHLFTFFASLTFIQTLYYPPVQIPKTRVIAVIVLTYATAIGLEVGVILNMIPRYKANGHDNDWGPVLAVGVTASILLAAGLIPPYLELSKNKGRVVGLNFMFLAMDCAGAIFSTASVALSSSEPGKELDVMGITLYIIVAGMELGIFASHGIWYLRYRTFNKGGEDVGLQLQSDAEEISDSACVSVHTSDKGSCCYKF</sequence>
<dbReference type="GO" id="GO:0016020">
    <property type="term" value="C:membrane"/>
    <property type="evidence" value="ECO:0007669"/>
    <property type="project" value="UniProtKB-SubCell"/>
</dbReference>
<dbReference type="Gene3D" id="1.20.1280.290">
    <property type="match status" value="1"/>
</dbReference>
<feature type="transmembrane region" description="Helical" evidence="5">
    <location>
        <begin position="36"/>
        <end position="57"/>
    </location>
</feature>
<feature type="transmembrane region" description="Helical" evidence="5">
    <location>
        <begin position="168"/>
        <end position="191"/>
    </location>
</feature>
<dbReference type="SMART" id="SM00679">
    <property type="entry name" value="CTNS"/>
    <property type="match status" value="2"/>
</dbReference>
<dbReference type="Pfam" id="PF04193">
    <property type="entry name" value="PQ-loop"/>
    <property type="match status" value="1"/>
</dbReference>
<evidence type="ECO:0000313" key="6">
    <source>
        <dbReference type="EMBL" id="ODQ77401.1"/>
    </source>
</evidence>
<evidence type="ECO:0000256" key="5">
    <source>
        <dbReference type="SAM" id="Phobius"/>
    </source>
</evidence>
<organism evidence="6 7">
    <name type="scientific">Babjeviella inositovora NRRL Y-12698</name>
    <dbReference type="NCBI Taxonomy" id="984486"/>
    <lineage>
        <taxon>Eukaryota</taxon>
        <taxon>Fungi</taxon>
        <taxon>Dikarya</taxon>
        <taxon>Ascomycota</taxon>
        <taxon>Saccharomycotina</taxon>
        <taxon>Pichiomycetes</taxon>
        <taxon>Serinales incertae sedis</taxon>
        <taxon>Babjeviella</taxon>
    </lineage>
</organism>
<gene>
    <name evidence="6" type="ORF">BABINDRAFT_163647</name>
</gene>
<evidence type="ECO:0008006" key="8">
    <source>
        <dbReference type="Google" id="ProtNLM"/>
    </source>
</evidence>
<dbReference type="PANTHER" id="PTHR16201">
    <property type="entry name" value="SEVEN TRANSMEMBRANE PROTEIN 1-RELATED"/>
    <property type="match status" value="1"/>
</dbReference>
<dbReference type="AlphaFoldDB" id="A0A1E3QI78"/>
<dbReference type="RefSeq" id="XP_018982729.1">
    <property type="nucleotide sequence ID" value="XM_019130026.1"/>
</dbReference>
<evidence type="ECO:0000256" key="4">
    <source>
        <dbReference type="ARBA" id="ARBA00023136"/>
    </source>
</evidence>
<reference evidence="7" key="1">
    <citation type="submission" date="2016-05" db="EMBL/GenBank/DDBJ databases">
        <title>Comparative genomics of biotechnologically important yeasts.</title>
        <authorList>
            <consortium name="DOE Joint Genome Institute"/>
            <person name="Riley R."/>
            <person name="Haridas S."/>
            <person name="Wolfe K.H."/>
            <person name="Lopes M.R."/>
            <person name="Hittinger C.T."/>
            <person name="Goker M."/>
            <person name="Salamov A."/>
            <person name="Wisecaver J."/>
            <person name="Long T.M."/>
            <person name="Aerts A.L."/>
            <person name="Barry K."/>
            <person name="Choi C."/>
            <person name="Clum A."/>
            <person name="Coughlan A.Y."/>
            <person name="Deshpande S."/>
            <person name="Douglass A.P."/>
            <person name="Hanson S.J."/>
            <person name="Klenk H.-P."/>
            <person name="Labutti K."/>
            <person name="Lapidus A."/>
            <person name="Lindquist E."/>
            <person name="Lipzen A."/>
            <person name="Meier-Kolthoff J.P."/>
            <person name="Ohm R.A."/>
            <person name="Otillar R.P."/>
            <person name="Pangilinan J."/>
            <person name="Peng Y."/>
            <person name="Rokas A."/>
            <person name="Rosa C.A."/>
            <person name="Scheuner C."/>
            <person name="Sibirny A.A."/>
            <person name="Slot J.C."/>
            <person name="Stielow J.B."/>
            <person name="Sun H."/>
            <person name="Kurtzman C.P."/>
            <person name="Blackwell M."/>
            <person name="Grigoriev I.V."/>
            <person name="Jeffries T.W."/>
        </authorList>
    </citation>
    <scope>NUCLEOTIDE SEQUENCE [LARGE SCALE GENOMIC DNA]</scope>
    <source>
        <strain evidence="7">NRRL Y-12698</strain>
    </source>
</reference>
<feature type="transmembrane region" description="Helical" evidence="5">
    <location>
        <begin position="6"/>
        <end position="24"/>
    </location>
</feature>
<dbReference type="Proteomes" id="UP000094336">
    <property type="component" value="Unassembled WGS sequence"/>
</dbReference>
<protein>
    <recommendedName>
        <fullName evidence="8">PQ loop repeat protein</fullName>
    </recommendedName>
</protein>
<evidence type="ECO:0000313" key="7">
    <source>
        <dbReference type="Proteomes" id="UP000094336"/>
    </source>
</evidence>
<evidence type="ECO:0000256" key="1">
    <source>
        <dbReference type="ARBA" id="ARBA00004141"/>
    </source>
</evidence>
<keyword evidence="7" id="KW-1185">Reference proteome</keyword>
<keyword evidence="3 5" id="KW-1133">Transmembrane helix</keyword>
<feature type="transmembrane region" description="Helical" evidence="5">
    <location>
        <begin position="99"/>
        <end position="121"/>
    </location>
</feature>
<dbReference type="OrthoDB" id="407617at2759"/>
<accession>A0A1E3QI78</accession>
<keyword evidence="2 5" id="KW-0812">Transmembrane</keyword>
<comment type="subcellular location">
    <subcellularLocation>
        <location evidence="1">Membrane</location>
        <topology evidence="1">Multi-pass membrane protein</topology>
    </subcellularLocation>
</comment>
<dbReference type="InterPro" id="IPR051415">
    <property type="entry name" value="LAAT-1"/>
</dbReference>
<proteinExistence type="predicted"/>
<feature type="transmembrane region" description="Helical" evidence="5">
    <location>
        <begin position="133"/>
        <end position="156"/>
    </location>
</feature>
<feature type="transmembrane region" description="Helical" evidence="5">
    <location>
        <begin position="203"/>
        <end position="225"/>
    </location>
</feature>
<evidence type="ECO:0000256" key="2">
    <source>
        <dbReference type="ARBA" id="ARBA00022692"/>
    </source>
</evidence>
<keyword evidence="4 5" id="KW-0472">Membrane</keyword>
<dbReference type="EMBL" id="KV454441">
    <property type="protein sequence ID" value="ODQ77401.1"/>
    <property type="molecule type" value="Genomic_DNA"/>
</dbReference>
<dbReference type="PANTHER" id="PTHR16201:SF37">
    <property type="entry name" value="PQ-LOOP REPEAT-CONTAINING PROTEIN"/>
    <property type="match status" value="1"/>
</dbReference>
<name>A0A1E3QI78_9ASCO</name>
<dbReference type="InterPro" id="IPR006603">
    <property type="entry name" value="PQ-loop_rpt"/>
</dbReference>
<evidence type="ECO:0000256" key="3">
    <source>
        <dbReference type="ARBA" id="ARBA00022989"/>
    </source>
</evidence>
<dbReference type="GeneID" id="30147879"/>